<reference evidence="3" key="1">
    <citation type="journal article" date="2012" name="Nat. Biotechnol.">
        <title>Reference genome sequence of the model plant Setaria.</title>
        <authorList>
            <person name="Bennetzen J.L."/>
            <person name="Schmutz J."/>
            <person name="Wang H."/>
            <person name="Percifield R."/>
            <person name="Hawkins J."/>
            <person name="Pontaroli A.C."/>
            <person name="Estep M."/>
            <person name="Feng L."/>
            <person name="Vaughn J.N."/>
            <person name="Grimwood J."/>
            <person name="Jenkins J."/>
            <person name="Barry K."/>
            <person name="Lindquist E."/>
            <person name="Hellsten U."/>
            <person name="Deshpande S."/>
            <person name="Wang X."/>
            <person name="Wu X."/>
            <person name="Mitros T."/>
            <person name="Triplett J."/>
            <person name="Yang X."/>
            <person name="Ye C.Y."/>
            <person name="Mauro-Herrera M."/>
            <person name="Wang L."/>
            <person name="Li P."/>
            <person name="Sharma M."/>
            <person name="Sharma R."/>
            <person name="Ronald P.C."/>
            <person name="Panaud O."/>
            <person name="Kellogg E.A."/>
            <person name="Brutnell T.P."/>
            <person name="Doust A.N."/>
            <person name="Tuskan G.A."/>
            <person name="Rokhsar D."/>
            <person name="Devos K.M."/>
        </authorList>
    </citation>
    <scope>NUCLEOTIDE SEQUENCE [LARGE SCALE GENOMIC DNA]</scope>
    <source>
        <strain evidence="3">Yugu1</strain>
    </source>
</reference>
<reference evidence="3" key="2">
    <citation type="submission" date="2015-07" db="EMBL/GenBank/DDBJ databases">
        <authorList>
            <person name="Noorani M."/>
        </authorList>
    </citation>
    <scope>NUCLEOTIDE SEQUENCE</scope>
    <source>
        <strain evidence="3">Yugu1</strain>
    </source>
</reference>
<feature type="transmembrane region" description="Helical" evidence="2">
    <location>
        <begin position="126"/>
        <end position="147"/>
    </location>
</feature>
<feature type="compositionally biased region" description="Basic and acidic residues" evidence="1">
    <location>
        <begin position="8"/>
        <end position="27"/>
    </location>
</feature>
<evidence type="ECO:0000256" key="2">
    <source>
        <dbReference type="SAM" id="Phobius"/>
    </source>
</evidence>
<keyword evidence="2" id="KW-1133">Transmembrane helix</keyword>
<evidence type="ECO:0000256" key="1">
    <source>
        <dbReference type="SAM" id="MobiDB-lite"/>
    </source>
</evidence>
<keyword evidence="2" id="KW-0472">Membrane</keyword>
<name>A0A368PV69_SETIT</name>
<feature type="transmembrane region" description="Helical" evidence="2">
    <location>
        <begin position="168"/>
        <end position="188"/>
    </location>
</feature>
<accession>A0A368PV69</accession>
<proteinExistence type="predicted"/>
<dbReference type="EMBL" id="CM003529">
    <property type="protein sequence ID" value="RCV09681.1"/>
    <property type="molecule type" value="Genomic_DNA"/>
</dbReference>
<evidence type="ECO:0000313" key="3">
    <source>
        <dbReference type="EMBL" id="RCV09681.1"/>
    </source>
</evidence>
<organism evidence="3">
    <name type="scientific">Setaria italica</name>
    <name type="common">Foxtail millet</name>
    <name type="synonym">Panicum italicum</name>
    <dbReference type="NCBI Taxonomy" id="4555"/>
    <lineage>
        <taxon>Eukaryota</taxon>
        <taxon>Viridiplantae</taxon>
        <taxon>Streptophyta</taxon>
        <taxon>Embryophyta</taxon>
        <taxon>Tracheophyta</taxon>
        <taxon>Spermatophyta</taxon>
        <taxon>Magnoliopsida</taxon>
        <taxon>Liliopsida</taxon>
        <taxon>Poales</taxon>
        <taxon>Poaceae</taxon>
        <taxon>PACMAD clade</taxon>
        <taxon>Panicoideae</taxon>
        <taxon>Panicodae</taxon>
        <taxon>Paniceae</taxon>
        <taxon>Cenchrinae</taxon>
        <taxon>Setaria</taxon>
    </lineage>
</organism>
<feature type="transmembrane region" description="Helical" evidence="2">
    <location>
        <begin position="102"/>
        <end position="120"/>
    </location>
</feature>
<keyword evidence="2" id="KW-0812">Transmembrane</keyword>
<dbReference type="OrthoDB" id="693312at2759"/>
<gene>
    <name evidence="3" type="ORF">SETIT_2G048700v2</name>
</gene>
<dbReference type="AlphaFoldDB" id="A0A368PV69"/>
<sequence length="200" mass="22707">MVSQLHQQRRERGEEGGSRRPEGEPRQDAGPAAGIQMLEHKLGTMHESLNSWRDRMVALRLQEEELRAFNESLKAWEEFWKPVPVPQRKNSKVGGTCNWKRIISAITFASGLVLLILFRTLLPLHYLTHIVGAIISVLWILGTSIAFCRQLYGTSRTIKGFSRHVARLLCVCFLLTVLYVLYLVLRLLGGTFTGLLGKRP</sequence>
<feature type="region of interest" description="Disordered" evidence="1">
    <location>
        <begin position="1"/>
        <end position="32"/>
    </location>
</feature>
<protein>
    <submittedName>
        <fullName evidence="3">Uncharacterized protein</fullName>
    </submittedName>
</protein>